<dbReference type="PANTHER" id="PTHR43798:SF33">
    <property type="entry name" value="HYDROLASE, PUTATIVE (AFU_ORTHOLOGUE AFUA_2G14860)-RELATED"/>
    <property type="match status" value="1"/>
</dbReference>
<accession>A0ABN1VFA1</accession>
<dbReference type="Pfam" id="PF00561">
    <property type="entry name" value="Abhydrolase_1"/>
    <property type="match status" value="1"/>
</dbReference>
<feature type="region of interest" description="Disordered" evidence="1">
    <location>
        <begin position="1"/>
        <end position="20"/>
    </location>
</feature>
<dbReference type="InterPro" id="IPR000073">
    <property type="entry name" value="AB_hydrolase_1"/>
</dbReference>
<feature type="compositionally biased region" description="Polar residues" evidence="1">
    <location>
        <begin position="1"/>
        <end position="15"/>
    </location>
</feature>
<gene>
    <name evidence="3" type="ORF">GCM10009655_05020</name>
</gene>
<feature type="domain" description="AB hydrolase-1" evidence="2">
    <location>
        <begin position="53"/>
        <end position="152"/>
    </location>
</feature>
<dbReference type="InterPro" id="IPR029058">
    <property type="entry name" value="AB_hydrolase_fold"/>
</dbReference>
<evidence type="ECO:0000259" key="2">
    <source>
        <dbReference type="Pfam" id="PF00561"/>
    </source>
</evidence>
<dbReference type="SUPFAM" id="SSF53474">
    <property type="entry name" value="alpha/beta-Hydrolases"/>
    <property type="match status" value="1"/>
</dbReference>
<evidence type="ECO:0000313" key="4">
    <source>
        <dbReference type="Proteomes" id="UP001500943"/>
    </source>
</evidence>
<protein>
    <recommendedName>
        <fullName evidence="2">AB hydrolase-1 domain-containing protein</fullName>
    </recommendedName>
</protein>
<name>A0ABN1VFA1_9MICO</name>
<dbReference type="PANTHER" id="PTHR43798">
    <property type="entry name" value="MONOACYLGLYCEROL LIPASE"/>
    <property type="match status" value="1"/>
</dbReference>
<dbReference type="PRINTS" id="PR00111">
    <property type="entry name" value="ABHYDROLASE"/>
</dbReference>
<evidence type="ECO:0000256" key="1">
    <source>
        <dbReference type="SAM" id="MobiDB-lite"/>
    </source>
</evidence>
<reference evidence="3 4" key="1">
    <citation type="journal article" date="2019" name="Int. J. Syst. Evol. Microbiol.">
        <title>The Global Catalogue of Microorganisms (GCM) 10K type strain sequencing project: providing services to taxonomists for standard genome sequencing and annotation.</title>
        <authorList>
            <consortium name="The Broad Institute Genomics Platform"/>
            <consortium name="The Broad Institute Genome Sequencing Center for Infectious Disease"/>
            <person name="Wu L."/>
            <person name="Ma J."/>
        </authorList>
    </citation>
    <scope>NUCLEOTIDE SEQUENCE [LARGE SCALE GENOMIC DNA]</scope>
    <source>
        <strain evidence="3 4">JCM 12762</strain>
    </source>
</reference>
<dbReference type="Gene3D" id="3.40.50.1820">
    <property type="entry name" value="alpha/beta hydrolase"/>
    <property type="match status" value="1"/>
</dbReference>
<dbReference type="EMBL" id="BAAAKW010000014">
    <property type="protein sequence ID" value="GAA1208948.1"/>
    <property type="molecule type" value="Genomic_DNA"/>
</dbReference>
<keyword evidence="4" id="KW-1185">Reference proteome</keyword>
<dbReference type="InterPro" id="IPR050266">
    <property type="entry name" value="AB_hydrolase_sf"/>
</dbReference>
<dbReference type="Proteomes" id="UP001500943">
    <property type="component" value="Unassembled WGS sequence"/>
</dbReference>
<comment type="caution">
    <text evidence="3">The sequence shown here is derived from an EMBL/GenBank/DDBJ whole genome shotgun (WGS) entry which is preliminary data.</text>
</comment>
<organism evidence="3 4">
    <name type="scientific">Rhodoglobus aureus</name>
    <dbReference type="NCBI Taxonomy" id="191497"/>
    <lineage>
        <taxon>Bacteria</taxon>
        <taxon>Bacillati</taxon>
        <taxon>Actinomycetota</taxon>
        <taxon>Actinomycetes</taxon>
        <taxon>Micrococcales</taxon>
        <taxon>Microbacteriaceae</taxon>
        <taxon>Rhodoglobus</taxon>
    </lineage>
</organism>
<proteinExistence type="predicted"/>
<evidence type="ECO:0000313" key="3">
    <source>
        <dbReference type="EMBL" id="GAA1208948.1"/>
    </source>
</evidence>
<sequence>MNMTSRSSTRYSASNPVDPATQGYSRVVVPTALGDVVVHASPRTAEQSETATLLIHGAAGSWTTWLPLIRAAHNTGEPLHNVVALDLPGWGDSGSLPQGTTVDDMVDVVAHVARKLGFVKWHASGHSLGGHLALTLAASYPERTLSVTAISATGPGALAVLRHPIRSFRILPLLAGMLGAMRLLAAIGPAGEALIRVLHQLRLLGPLSSPLFAQLNKLDVSVIDSLASEIRPHAFVRAAEAAARYDEGQWSNIRCPVTLIRGERDAFVSPHDDAWFTEILPQVEQHASAHAGHFAHVESAGLHAPSLAETPVVA</sequence>